<evidence type="ECO:0000256" key="3">
    <source>
        <dbReference type="SAM" id="SignalP"/>
    </source>
</evidence>
<feature type="compositionally biased region" description="Low complexity" evidence="2">
    <location>
        <begin position="25"/>
        <end position="42"/>
    </location>
</feature>
<dbReference type="InterPro" id="IPR050490">
    <property type="entry name" value="Bact_solute-bd_prot1"/>
</dbReference>
<dbReference type="EMBL" id="BMHP01000001">
    <property type="protein sequence ID" value="GGD52226.1"/>
    <property type="molecule type" value="Genomic_DNA"/>
</dbReference>
<keyword evidence="4" id="KW-0449">Lipoprotein</keyword>
<dbReference type="Proteomes" id="UP000612456">
    <property type="component" value="Unassembled WGS sequence"/>
</dbReference>
<name>A0A917DNV3_9BACL</name>
<dbReference type="PANTHER" id="PTHR43649:SF33">
    <property type="entry name" value="POLYGALACTURONAN_RHAMNOGALACTURONAN-BINDING PROTEIN YTCQ"/>
    <property type="match status" value="1"/>
</dbReference>
<dbReference type="Gene3D" id="3.40.190.10">
    <property type="entry name" value="Periplasmic binding protein-like II"/>
    <property type="match status" value="2"/>
</dbReference>
<comment type="caution">
    <text evidence="4">The sequence shown here is derived from an EMBL/GenBank/DDBJ whole genome shotgun (WGS) entry which is preliminary data.</text>
</comment>
<proteinExistence type="predicted"/>
<dbReference type="AlphaFoldDB" id="A0A917DNV3"/>
<dbReference type="RefSeq" id="WP_188989174.1">
    <property type="nucleotide sequence ID" value="NZ_BMHP01000001.1"/>
</dbReference>
<feature type="chain" id="PRO_5039540943" evidence="3">
    <location>
        <begin position="23"/>
        <end position="497"/>
    </location>
</feature>
<feature type="region of interest" description="Disordered" evidence="2">
    <location>
        <begin position="25"/>
        <end position="55"/>
    </location>
</feature>
<organism evidence="4 5">
    <name type="scientific">Paenibacillus nasutitermitis</name>
    <dbReference type="NCBI Taxonomy" id="1652958"/>
    <lineage>
        <taxon>Bacteria</taxon>
        <taxon>Bacillati</taxon>
        <taxon>Bacillota</taxon>
        <taxon>Bacilli</taxon>
        <taxon>Bacillales</taxon>
        <taxon>Paenibacillaceae</taxon>
        <taxon>Paenibacillus</taxon>
    </lineage>
</organism>
<protein>
    <submittedName>
        <fullName evidence="4">Lipoprotein LipO</fullName>
    </submittedName>
</protein>
<gene>
    <name evidence="4" type="primary">lipO</name>
    <name evidence="4" type="ORF">GCM10010911_07160</name>
</gene>
<accession>A0A917DNV3</accession>
<sequence>MKKKKFWSTVLSATLGVSIVLSGCSSSNSGTPTTGTSGTSSTGTGGTSSEGSKEKNKVSMMNVFFSNTAPSDDGPIVTETERITNTDLDITYVPFNVYADKLNVTLSSGELPQAIMVDNPFITTVINGIESGMFWDITPYLDEFPNLKKYDQQILDNLSINGGYYVIPRPRPLVRPGTIIRKDWLENVGMSEPTTADEFYNLLKAFKDKDPDKNGVNDTYGLMFYENVISPEIFSWFGAPNQWKVDDSGNFVKDIETKEFREALAFVRKLYVEGLINKNFAIIVRNEARKDLYNSRVGLTIESIDAVVPFYYLQMKETKNVYDMTVGPPVNNKAYADTGNFGGALIPKTSVKTEEELKKVLSYFNAVNSDEAKAEFVRIVKENALKPAEEQFNLDDLKNLITTDAVMYPISETDTDKMLNERMVEYAAVGVSNPSNGLISPTQIEKDEQLKTIISDAKTKYVMGEIDDAGFDAAVEMWKKAGGSKVAKEFSELYKNK</sequence>
<feature type="signal peptide" evidence="3">
    <location>
        <begin position="1"/>
        <end position="22"/>
    </location>
</feature>
<evidence type="ECO:0000313" key="4">
    <source>
        <dbReference type="EMBL" id="GGD52226.1"/>
    </source>
</evidence>
<reference evidence="4" key="2">
    <citation type="submission" date="2020-09" db="EMBL/GenBank/DDBJ databases">
        <authorList>
            <person name="Sun Q."/>
            <person name="Zhou Y."/>
        </authorList>
    </citation>
    <scope>NUCLEOTIDE SEQUENCE</scope>
    <source>
        <strain evidence="4">CGMCC 1.15178</strain>
    </source>
</reference>
<keyword evidence="5" id="KW-1185">Reference proteome</keyword>
<dbReference type="PROSITE" id="PS51257">
    <property type="entry name" value="PROKAR_LIPOPROTEIN"/>
    <property type="match status" value="1"/>
</dbReference>
<evidence type="ECO:0000256" key="1">
    <source>
        <dbReference type="ARBA" id="ARBA00022729"/>
    </source>
</evidence>
<evidence type="ECO:0000256" key="2">
    <source>
        <dbReference type="SAM" id="MobiDB-lite"/>
    </source>
</evidence>
<reference evidence="4" key="1">
    <citation type="journal article" date="2014" name="Int. J. Syst. Evol. Microbiol.">
        <title>Complete genome sequence of Corynebacterium casei LMG S-19264T (=DSM 44701T), isolated from a smear-ripened cheese.</title>
        <authorList>
            <consortium name="US DOE Joint Genome Institute (JGI-PGF)"/>
            <person name="Walter F."/>
            <person name="Albersmeier A."/>
            <person name="Kalinowski J."/>
            <person name="Ruckert C."/>
        </authorList>
    </citation>
    <scope>NUCLEOTIDE SEQUENCE</scope>
    <source>
        <strain evidence="4">CGMCC 1.15178</strain>
    </source>
</reference>
<keyword evidence="1 3" id="KW-0732">Signal</keyword>
<dbReference type="SUPFAM" id="SSF53850">
    <property type="entry name" value="Periplasmic binding protein-like II"/>
    <property type="match status" value="1"/>
</dbReference>
<evidence type="ECO:0000313" key="5">
    <source>
        <dbReference type="Proteomes" id="UP000612456"/>
    </source>
</evidence>
<dbReference type="PANTHER" id="PTHR43649">
    <property type="entry name" value="ARABINOSE-BINDING PROTEIN-RELATED"/>
    <property type="match status" value="1"/>
</dbReference>